<dbReference type="InterPro" id="IPR006143">
    <property type="entry name" value="RND_pump_MFP"/>
</dbReference>
<name>A0A2T7AWS6_9ENTR</name>
<keyword evidence="10" id="KW-1185">Reference proteome</keyword>
<evidence type="ECO:0000259" key="6">
    <source>
        <dbReference type="Pfam" id="PF25967"/>
    </source>
</evidence>
<evidence type="ECO:0000256" key="1">
    <source>
        <dbReference type="ARBA" id="ARBA00004196"/>
    </source>
</evidence>
<accession>A0A2T7AWS6</accession>
<protein>
    <submittedName>
        <fullName evidence="8">Efflux RND transporter periplasmic adaptor subunit</fullName>
    </submittedName>
</protein>
<dbReference type="Gene3D" id="2.40.420.20">
    <property type="match status" value="1"/>
</dbReference>
<sequence>MSEAFTDYFRHCVHHLFGAARHFSLLSLWPVAALAVTLPLLTGCGDDRHDPPAPPRPVRYLVVAPDAAAPASVRTGEIRAHDETTLSFRTDGRVVSRLVDIGAVVHAGQLLATLERATGENQAASAQADRLSAQAAERVAALNLKRMQALMPSGAIARSQLDSARADWQSAVARLKSSEAALRNAQENLSWTRLIAPADGVVTGVSASAGQVVSAGQGVFTLATSDARDVVFDVSDPQLFADQTPTAFPVSLPQTRARGVVVPASALTRQNGRAAVFVIDAHQQAQPRPVTIAAYTATAVILAGGVSPGDRVITAGVSKLRPGEKVIPGETTP</sequence>
<dbReference type="Proteomes" id="UP000469927">
    <property type="component" value="Unassembled WGS sequence"/>
</dbReference>
<evidence type="ECO:0000256" key="3">
    <source>
        <dbReference type="ARBA" id="ARBA00022448"/>
    </source>
</evidence>
<comment type="similarity">
    <text evidence="2">Belongs to the membrane fusion protein (MFP) (TC 8.A.1) family.</text>
</comment>
<evidence type="ECO:0000313" key="10">
    <source>
        <dbReference type="Proteomes" id="UP000469927"/>
    </source>
</evidence>
<feature type="domain" description="Multidrug resistance protein MdtA-like alpha-helical hairpin" evidence="4">
    <location>
        <begin position="123"/>
        <end position="192"/>
    </location>
</feature>
<comment type="subcellular location">
    <subcellularLocation>
        <location evidence="1">Cell envelope</location>
    </subcellularLocation>
</comment>
<dbReference type="Gene3D" id="1.10.287.470">
    <property type="entry name" value="Helix hairpin bin"/>
    <property type="match status" value="1"/>
</dbReference>
<dbReference type="InterPro" id="IPR058625">
    <property type="entry name" value="MdtA-like_BSH"/>
</dbReference>
<keyword evidence="3" id="KW-0813">Transport</keyword>
<reference evidence="7 10" key="2">
    <citation type="submission" date="2019-08" db="EMBL/GenBank/DDBJ databases">
        <title>Prevalence, distribution, and phylogeny of type two toxin-antitoxin genes possessed by Cronobacter species where C. sakazakii homologs follow sequence type lineages.</title>
        <authorList>
            <person name="Finkelstein S."/>
            <person name="Negrete F."/>
            <person name="Jang H."/>
            <person name="Gopinath G.R."/>
            <person name="Tall B.D."/>
        </authorList>
    </citation>
    <scope>NUCLEOTIDE SEQUENCE [LARGE SCALE GENOMIC DNA]</scope>
    <source>
        <strain evidence="7 10">MOD1_GK1257</strain>
    </source>
</reference>
<dbReference type="PANTHER" id="PTHR30469:SF15">
    <property type="entry name" value="HLYD FAMILY OF SECRETION PROTEINS"/>
    <property type="match status" value="1"/>
</dbReference>
<dbReference type="EMBL" id="WAGD01000009">
    <property type="protein sequence ID" value="KAB0884759.1"/>
    <property type="molecule type" value="Genomic_DNA"/>
</dbReference>
<dbReference type="RefSeq" id="WP_075192611.1">
    <property type="nucleotide sequence ID" value="NZ_JADKNN010000010.1"/>
</dbReference>
<dbReference type="Pfam" id="PF25876">
    <property type="entry name" value="HH_MFP_RND"/>
    <property type="match status" value="1"/>
</dbReference>
<dbReference type="GO" id="GO:0015562">
    <property type="term" value="F:efflux transmembrane transporter activity"/>
    <property type="evidence" value="ECO:0007669"/>
    <property type="project" value="TreeGrafter"/>
</dbReference>
<dbReference type="SUPFAM" id="SSF111369">
    <property type="entry name" value="HlyD-like secretion proteins"/>
    <property type="match status" value="1"/>
</dbReference>
<dbReference type="Gene3D" id="2.40.50.100">
    <property type="match status" value="1"/>
</dbReference>
<dbReference type="Pfam" id="PF25967">
    <property type="entry name" value="RND-MFP_C"/>
    <property type="match status" value="1"/>
</dbReference>
<dbReference type="Proteomes" id="UP000244378">
    <property type="component" value="Unassembled WGS sequence"/>
</dbReference>
<dbReference type="InterPro" id="IPR058624">
    <property type="entry name" value="MdtA-like_HH"/>
</dbReference>
<organism evidence="8 9">
    <name type="scientific">Cronobacter muytjensii</name>
    <dbReference type="NCBI Taxonomy" id="413501"/>
    <lineage>
        <taxon>Bacteria</taxon>
        <taxon>Pseudomonadati</taxon>
        <taxon>Pseudomonadota</taxon>
        <taxon>Gammaproteobacteria</taxon>
        <taxon>Enterobacterales</taxon>
        <taxon>Enterobacteriaceae</taxon>
        <taxon>Cronobacter</taxon>
    </lineage>
</organism>
<dbReference type="OrthoDB" id="1185083at2"/>
<feature type="domain" description="Multidrug resistance protein MdtA-like C-terminal permuted SH3" evidence="6">
    <location>
        <begin position="260"/>
        <end position="318"/>
    </location>
</feature>
<dbReference type="InterPro" id="IPR058627">
    <property type="entry name" value="MdtA-like_C"/>
</dbReference>
<dbReference type="PANTHER" id="PTHR30469">
    <property type="entry name" value="MULTIDRUG RESISTANCE PROTEIN MDTA"/>
    <property type="match status" value="1"/>
</dbReference>
<gene>
    <name evidence="8" type="ORF">AUN14_05320</name>
    <name evidence="7" type="ORF">FZI19_03650</name>
</gene>
<dbReference type="NCBIfam" id="TIGR01730">
    <property type="entry name" value="RND_mfp"/>
    <property type="match status" value="1"/>
</dbReference>
<dbReference type="Pfam" id="PF25917">
    <property type="entry name" value="BSH_RND"/>
    <property type="match status" value="1"/>
</dbReference>
<evidence type="ECO:0000259" key="4">
    <source>
        <dbReference type="Pfam" id="PF25876"/>
    </source>
</evidence>
<reference evidence="8 9" key="1">
    <citation type="submission" date="2016-12" db="EMBL/GenBank/DDBJ databases">
        <title>Analysis of the Molecular Diversity Among Cronobacter Species Isolated from Filth Flies Using a Pan Genomic DNA Microarray.</title>
        <authorList>
            <person name="Pava-Ripoll M."/>
            <person name="Tall B."/>
            <person name="Farber J."/>
            <person name="Fanning S."/>
            <person name="Lehner A."/>
            <person name="Stephan R."/>
            <person name="Pagotto F."/>
            <person name="Iverson C."/>
            <person name="Ziobro G."/>
            <person name="Miller A."/>
            <person name="Pearson R."/>
            <person name="Yan Q."/>
            <person name="Kim M."/>
            <person name="Jeong S."/>
            <person name="Park J."/>
            <person name="Jun S."/>
            <person name="Choi H."/>
            <person name="Chung T."/>
            <person name="Yoo Y."/>
            <person name="Park E."/>
            <person name="Hwang S."/>
            <person name="Lee B."/>
            <person name="Sathyamoorthy V."/>
            <person name="Carter L."/>
            <person name="Mammel M."/>
            <person name="Jackson S."/>
            <person name="Kothary M."/>
            <person name="Patel I."/>
            <person name="Grim C."/>
            <person name="Gopinath G."/>
            <person name="Gangiredla J."/>
            <person name="Chase H."/>
        </authorList>
    </citation>
    <scope>NUCLEOTIDE SEQUENCE [LARGE SCALE GENOMIC DNA]</scope>
    <source>
        <strain evidence="8 9">MOD1-Md1s</strain>
    </source>
</reference>
<dbReference type="GO" id="GO:1990281">
    <property type="term" value="C:efflux pump complex"/>
    <property type="evidence" value="ECO:0007669"/>
    <property type="project" value="TreeGrafter"/>
</dbReference>
<evidence type="ECO:0000313" key="8">
    <source>
        <dbReference type="EMBL" id="PUX16683.1"/>
    </source>
</evidence>
<dbReference type="AlphaFoldDB" id="A0A2T7AWS6"/>
<evidence type="ECO:0000313" key="7">
    <source>
        <dbReference type="EMBL" id="KAB0884759.1"/>
    </source>
</evidence>
<evidence type="ECO:0000259" key="5">
    <source>
        <dbReference type="Pfam" id="PF25917"/>
    </source>
</evidence>
<comment type="caution">
    <text evidence="8">The sequence shown here is derived from an EMBL/GenBank/DDBJ whole genome shotgun (WGS) entry which is preliminary data.</text>
</comment>
<evidence type="ECO:0000256" key="2">
    <source>
        <dbReference type="ARBA" id="ARBA00009477"/>
    </source>
</evidence>
<evidence type="ECO:0000313" key="9">
    <source>
        <dbReference type="Proteomes" id="UP000244378"/>
    </source>
</evidence>
<dbReference type="EMBL" id="MSAE01000006">
    <property type="protein sequence ID" value="PUX16683.1"/>
    <property type="molecule type" value="Genomic_DNA"/>
</dbReference>
<proteinExistence type="inferred from homology"/>
<feature type="domain" description="Multidrug resistance protein MdtA-like barrel-sandwich hybrid" evidence="5">
    <location>
        <begin position="89"/>
        <end position="221"/>
    </location>
</feature>